<dbReference type="InterPro" id="IPR049712">
    <property type="entry name" value="Poly_export"/>
</dbReference>
<dbReference type="Pfam" id="PF02563">
    <property type="entry name" value="Poly_export"/>
    <property type="match status" value="1"/>
</dbReference>
<keyword evidence="6" id="KW-0812">Transmembrane</keyword>
<dbReference type="InterPro" id="IPR003715">
    <property type="entry name" value="Poly_export_N"/>
</dbReference>
<feature type="domain" description="SLBB" evidence="16">
    <location>
        <begin position="280"/>
        <end position="376"/>
    </location>
</feature>
<evidence type="ECO:0000259" key="15">
    <source>
        <dbReference type="Pfam" id="PF02563"/>
    </source>
</evidence>
<comment type="similarity">
    <text evidence="2">Belongs to the BexD/CtrA/VexA family.</text>
</comment>
<keyword evidence="18" id="KW-1185">Reference proteome</keyword>
<organism evidence="17 18">
    <name type="scientific">Halothiobacillus neapolitanus (strain ATCC 23641 / DSM 15147 / CIP 104769 / NCIMB 8539 / c2)</name>
    <name type="common">Thiobacillus neapolitanus</name>
    <dbReference type="NCBI Taxonomy" id="555778"/>
    <lineage>
        <taxon>Bacteria</taxon>
        <taxon>Pseudomonadati</taxon>
        <taxon>Pseudomonadota</taxon>
        <taxon>Gammaproteobacteria</taxon>
        <taxon>Chromatiales</taxon>
        <taxon>Halothiobacillaceae</taxon>
        <taxon>Halothiobacillus</taxon>
    </lineage>
</organism>
<dbReference type="InterPro" id="IPR054765">
    <property type="entry name" value="SLBB_dom"/>
</dbReference>
<dbReference type="GO" id="GO:0046930">
    <property type="term" value="C:pore complex"/>
    <property type="evidence" value="ECO:0007669"/>
    <property type="project" value="UniProtKB-KW"/>
</dbReference>
<evidence type="ECO:0000256" key="3">
    <source>
        <dbReference type="ARBA" id="ARBA00022448"/>
    </source>
</evidence>
<dbReference type="Gene3D" id="3.30.1950.10">
    <property type="entry name" value="wza like domain"/>
    <property type="match status" value="1"/>
</dbReference>
<gene>
    <name evidence="17" type="ordered locus">Hneap_1486</name>
</gene>
<keyword evidence="8" id="KW-0625">Polysaccharide transport</keyword>
<evidence type="ECO:0000256" key="5">
    <source>
        <dbReference type="ARBA" id="ARBA00022597"/>
    </source>
</evidence>
<dbReference type="GO" id="GO:0006811">
    <property type="term" value="P:monoatomic ion transport"/>
    <property type="evidence" value="ECO:0007669"/>
    <property type="project" value="UniProtKB-KW"/>
</dbReference>
<dbReference type="eggNOG" id="COG1596">
    <property type="taxonomic scope" value="Bacteria"/>
</dbReference>
<evidence type="ECO:0000256" key="1">
    <source>
        <dbReference type="ARBA" id="ARBA00004571"/>
    </source>
</evidence>
<evidence type="ECO:0000256" key="7">
    <source>
        <dbReference type="ARBA" id="ARBA00022729"/>
    </source>
</evidence>
<evidence type="ECO:0000256" key="10">
    <source>
        <dbReference type="ARBA" id="ARBA00023114"/>
    </source>
</evidence>
<evidence type="ECO:0000256" key="9">
    <source>
        <dbReference type="ARBA" id="ARBA00023065"/>
    </source>
</evidence>
<evidence type="ECO:0000256" key="14">
    <source>
        <dbReference type="ARBA" id="ARBA00023288"/>
    </source>
</evidence>
<dbReference type="Gene3D" id="3.10.560.10">
    <property type="entry name" value="Outer membrane lipoprotein wza domain like"/>
    <property type="match status" value="2"/>
</dbReference>
<dbReference type="Pfam" id="PF22461">
    <property type="entry name" value="SLBB_2"/>
    <property type="match status" value="2"/>
</dbReference>
<keyword evidence="11" id="KW-0472">Membrane</keyword>
<proteinExistence type="inferred from homology"/>
<accession>D0L0U5</accession>
<dbReference type="GO" id="GO:0015288">
    <property type="term" value="F:porin activity"/>
    <property type="evidence" value="ECO:0007669"/>
    <property type="project" value="UniProtKB-KW"/>
</dbReference>
<dbReference type="GO" id="GO:0009279">
    <property type="term" value="C:cell outer membrane"/>
    <property type="evidence" value="ECO:0007669"/>
    <property type="project" value="UniProtKB-SubCell"/>
</dbReference>
<reference evidence="17 18" key="1">
    <citation type="submission" date="2009-10" db="EMBL/GenBank/DDBJ databases">
        <title>Complete sequence of Halothiobacillus neapolitanus c2.</title>
        <authorList>
            <consortium name="US DOE Joint Genome Institute"/>
            <person name="Lucas S."/>
            <person name="Copeland A."/>
            <person name="Lapidus A."/>
            <person name="Glavina del Rio T."/>
            <person name="Tice H."/>
            <person name="Bruce D."/>
            <person name="Goodwin L."/>
            <person name="Pitluck S."/>
            <person name="Davenport K."/>
            <person name="Brettin T."/>
            <person name="Detter J.C."/>
            <person name="Han C."/>
            <person name="Tapia R."/>
            <person name="Larimer F."/>
            <person name="Land M."/>
            <person name="Hauser L."/>
            <person name="Kyrpides N."/>
            <person name="Mikhailova N."/>
            <person name="Kerfeld C."/>
            <person name="Cannon G."/>
            <person name="Heinhort S."/>
        </authorList>
    </citation>
    <scope>NUCLEOTIDE SEQUENCE [LARGE SCALE GENOMIC DNA]</scope>
    <source>
        <strain evidence="18">ATCC 23641 / c2</strain>
    </source>
</reference>
<protein>
    <submittedName>
        <fullName evidence="17">Polysaccharide export protein</fullName>
    </submittedName>
</protein>
<name>D0L0U5_HALNC</name>
<evidence type="ECO:0000259" key="16">
    <source>
        <dbReference type="Pfam" id="PF22461"/>
    </source>
</evidence>
<keyword evidence="14" id="KW-0449">Lipoprotein</keyword>
<dbReference type="Proteomes" id="UP000009102">
    <property type="component" value="Chromosome"/>
</dbReference>
<dbReference type="KEGG" id="hna:Hneap_1486"/>
<keyword evidence="10" id="KW-0626">Porin</keyword>
<evidence type="ECO:0000256" key="6">
    <source>
        <dbReference type="ARBA" id="ARBA00022692"/>
    </source>
</evidence>
<keyword evidence="9" id="KW-0406">Ion transport</keyword>
<evidence type="ECO:0000313" key="17">
    <source>
        <dbReference type="EMBL" id="ACX96318.1"/>
    </source>
</evidence>
<dbReference type="PANTHER" id="PTHR33619">
    <property type="entry name" value="POLYSACCHARIDE EXPORT PROTEIN GFCE-RELATED"/>
    <property type="match status" value="1"/>
</dbReference>
<evidence type="ECO:0000256" key="4">
    <source>
        <dbReference type="ARBA" id="ARBA00022452"/>
    </source>
</evidence>
<keyword evidence="7" id="KW-0732">Signal</keyword>
<feature type="domain" description="Polysaccharide export protein N-terminal" evidence="15">
    <location>
        <begin position="94"/>
        <end position="190"/>
    </location>
</feature>
<keyword evidence="3" id="KW-0813">Transport</keyword>
<keyword evidence="4" id="KW-1134">Transmembrane beta strand</keyword>
<dbReference type="EMBL" id="CP001801">
    <property type="protein sequence ID" value="ACX96318.1"/>
    <property type="molecule type" value="Genomic_DNA"/>
</dbReference>
<dbReference type="GO" id="GO:0015159">
    <property type="term" value="F:polysaccharide transmembrane transporter activity"/>
    <property type="evidence" value="ECO:0007669"/>
    <property type="project" value="InterPro"/>
</dbReference>
<sequence length="408" mass="43093">MAWTNLSLCEKDFKNMIYNKLHRTLLLLLPIVALSGCVTTPGWMMRDGPSSNDITDLAVKPNAPVLLLPIDAQINQMLAVAQKHDNFALGLSAAPKPNYVIGPGDELNVSVWEAPPPVLFTSGLASVTGGMGSSAGNVTFPAQRVSSDGTISIPFAGTIKVAGLSPQQVAARIRKALKGLANDPQVLVQVPSNASAMVTVVGDVQQSIRMPLTAAGLRLLDALAAAGGTKDPVDKETVQITRGKEVLSVPLRKVIDNPTQNVALAPNDVITVLNKPMSLTVLGAVAKNDELNFEAQGISLAQALGRAGGLLDNRADARAVFVFRFEQPGVLGKLAKSAPHLQNGDVPVVYQLNLMNPAALLMAQNFPMKNKDVLYVANAPAAEFQKFLTIITSSIYSVDRVVNISAGN</sequence>
<evidence type="ECO:0000313" key="18">
    <source>
        <dbReference type="Proteomes" id="UP000009102"/>
    </source>
</evidence>
<keyword evidence="13" id="KW-0998">Cell outer membrane</keyword>
<comment type="subcellular location">
    <subcellularLocation>
        <location evidence="1">Cell outer membrane</location>
        <topology evidence="1">Multi-pass membrane protein</topology>
    </subcellularLocation>
</comment>
<evidence type="ECO:0000256" key="13">
    <source>
        <dbReference type="ARBA" id="ARBA00023237"/>
    </source>
</evidence>
<feature type="domain" description="SLBB" evidence="16">
    <location>
        <begin position="198"/>
        <end position="272"/>
    </location>
</feature>
<dbReference type="HOGENOM" id="CLU_038343_4_0_6"/>
<evidence type="ECO:0000256" key="11">
    <source>
        <dbReference type="ARBA" id="ARBA00023136"/>
    </source>
</evidence>
<evidence type="ECO:0000256" key="2">
    <source>
        <dbReference type="ARBA" id="ARBA00009450"/>
    </source>
</evidence>
<keyword evidence="12" id="KW-0564">Palmitate</keyword>
<dbReference type="STRING" id="555778.Hneap_1486"/>
<dbReference type="PANTHER" id="PTHR33619:SF3">
    <property type="entry name" value="POLYSACCHARIDE EXPORT PROTEIN GFCE-RELATED"/>
    <property type="match status" value="1"/>
</dbReference>
<dbReference type="AlphaFoldDB" id="D0L0U5"/>
<evidence type="ECO:0000256" key="8">
    <source>
        <dbReference type="ARBA" id="ARBA00023047"/>
    </source>
</evidence>
<evidence type="ECO:0000256" key="12">
    <source>
        <dbReference type="ARBA" id="ARBA00023139"/>
    </source>
</evidence>
<keyword evidence="5" id="KW-0762">Sugar transport</keyword>